<evidence type="ECO:0000313" key="4">
    <source>
        <dbReference type="Proteomes" id="UP001596455"/>
    </source>
</evidence>
<feature type="transmembrane region" description="Helical" evidence="2">
    <location>
        <begin position="119"/>
        <end position="140"/>
    </location>
</feature>
<dbReference type="EMBL" id="JBHTCQ010000002">
    <property type="protein sequence ID" value="MFC7405814.1"/>
    <property type="molecule type" value="Genomic_DNA"/>
</dbReference>
<feature type="transmembrane region" description="Helical" evidence="2">
    <location>
        <begin position="70"/>
        <end position="89"/>
    </location>
</feature>
<accession>A0ABW2Q8P0</accession>
<protein>
    <recommendedName>
        <fullName evidence="5">DUF2127 domain-containing protein</fullName>
    </recommendedName>
</protein>
<keyword evidence="2" id="KW-0472">Membrane</keyword>
<dbReference type="RefSeq" id="WP_382394591.1">
    <property type="nucleotide sequence ID" value="NZ_JBHTCQ010000002.1"/>
</dbReference>
<reference evidence="4" key="1">
    <citation type="journal article" date="2019" name="Int. J. Syst. Evol. Microbiol.">
        <title>The Global Catalogue of Microorganisms (GCM) 10K type strain sequencing project: providing services to taxonomists for standard genome sequencing and annotation.</title>
        <authorList>
            <consortium name="The Broad Institute Genomics Platform"/>
            <consortium name="The Broad Institute Genome Sequencing Center for Infectious Disease"/>
            <person name="Wu L."/>
            <person name="Ma J."/>
        </authorList>
    </citation>
    <scope>NUCLEOTIDE SEQUENCE [LARGE SCALE GENOMIC DNA]</scope>
    <source>
        <strain evidence="4">JCM 1490</strain>
    </source>
</reference>
<feature type="compositionally biased region" description="Gly residues" evidence="1">
    <location>
        <begin position="35"/>
        <end position="56"/>
    </location>
</feature>
<organism evidence="3 4">
    <name type="scientific">Georgenia alba</name>
    <dbReference type="NCBI Taxonomy" id="2233858"/>
    <lineage>
        <taxon>Bacteria</taxon>
        <taxon>Bacillati</taxon>
        <taxon>Actinomycetota</taxon>
        <taxon>Actinomycetes</taxon>
        <taxon>Micrococcales</taxon>
        <taxon>Bogoriellaceae</taxon>
        <taxon>Georgenia</taxon>
    </lineage>
</organism>
<evidence type="ECO:0000313" key="3">
    <source>
        <dbReference type="EMBL" id="MFC7405814.1"/>
    </source>
</evidence>
<comment type="caution">
    <text evidence="3">The sequence shown here is derived from an EMBL/GenBank/DDBJ whole genome shotgun (WGS) entry which is preliminary data.</text>
</comment>
<feature type="region of interest" description="Disordered" evidence="1">
    <location>
        <begin position="1"/>
        <end position="62"/>
    </location>
</feature>
<name>A0ABW2Q8P0_9MICO</name>
<evidence type="ECO:0000256" key="2">
    <source>
        <dbReference type="SAM" id="Phobius"/>
    </source>
</evidence>
<sequence>MSDPNDPQRQPGEPEPPRFGQRLPPEGPPRYGAQDGPGGGPDASGPAGPGGAGPGEDGPAALERPRPLRLAVILMYVGAVMSLFDTIAASTTRDAQRQMAEQVATEQGAPGLAGQMADFVFTVSVAVPLIAVLLWVWMAVKNGQGRSWARVVATVFGGLAVVGFLFSIGQQTALPAQLAFGVLRLLLAVSILVLLWNRESTEYYEAVSARRRA</sequence>
<keyword evidence="2" id="KW-0812">Transmembrane</keyword>
<proteinExistence type="predicted"/>
<feature type="transmembrane region" description="Helical" evidence="2">
    <location>
        <begin position="174"/>
        <end position="196"/>
    </location>
</feature>
<gene>
    <name evidence="3" type="ORF">ACFQQL_11890</name>
</gene>
<feature type="transmembrane region" description="Helical" evidence="2">
    <location>
        <begin position="147"/>
        <end position="168"/>
    </location>
</feature>
<evidence type="ECO:0000256" key="1">
    <source>
        <dbReference type="SAM" id="MobiDB-lite"/>
    </source>
</evidence>
<evidence type="ECO:0008006" key="5">
    <source>
        <dbReference type="Google" id="ProtNLM"/>
    </source>
</evidence>
<keyword evidence="4" id="KW-1185">Reference proteome</keyword>
<dbReference type="Proteomes" id="UP001596455">
    <property type="component" value="Unassembled WGS sequence"/>
</dbReference>
<keyword evidence="2" id="KW-1133">Transmembrane helix</keyword>